<dbReference type="SUPFAM" id="SSF109604">
    <property type="entry name" value="HD-domain/PDEase-like"/>
    <property type="match status" value="1"/>
</dbReference>
<comment type="caution">
    <text evidence="2">The sequence shown here is derived from an EMBL/GenBank/DDBJ whole genome shotgun (WGS) entry which is preliminary data.</text>
</comment>
<dbReference type="AlphaFoldDB" id="A0A7C2NVZ1"/>
<dbReference type="InterPro" id="IPR052340">
    <property type="entry name" value="RNase_Y/CdgJ"/>
</dbReference>
<proteinExistence type="predicted"/>
<dbReference type="Gene3D" id="1.10.3210.10">
    <property type="entry name" value="Hypothetical protein af1432"/>
    <property type="match status" value="1"/>
</dbReference>
<gene>
    <name evidence="2" type="ORF">ENQ76_04680</name>
</gene>
<dbReference type="InterPro" id="IPR013976">
    <property type="entry name" value="HDOD"/>
</dbReference>
<name>A0A7C2NVZ1_9PLAN</name>
<dbReference type="EMBL" id="DSOK01000141">
    <property type="protein sequence ID" value="HEN14750.1"/>
    <property type="molecule type" value="Genomic_DNA"/>
</dbReference>
<reference evidence="2" key="1">
    <citation type="journal article" date="2020" name="mSystems">
        <title>Genome- and Community-Level Interaction Insights into Carbon Utilization and Element Cycling Functions of Hydrothermarchaeota in Hydrothermal Sediment.</title>
        <authorList>
            <person name="Zhou Z."/>
            <person name="Liu Y."/>
            <person name="Xu W."/>
            <person name="Pan J."/>
            <person name="Luo Z.H."/>
            <person name="Li M."/>
        </authorList>
    </citation>
    <scope>NUCLEOTIDE SEQUENCE [LARGE SCALE GENOMIC DNA]</scope>
    <source>
        <strain evidence="2">SpSt-339</strain>
    </source>
</reference>
<protein>
    <submittedName>
        <fullName evidence="2">HDOD domain-containing protein</fullName>
    </submittedName>
</protein>
<evidence type="ECO:0000313" key="2">
    <source>
        <dbReference type="EMBL" id="HEN14750.1"/>
    </source>
</evidence>
<dbReference type="PROSITE" id="PS51833">
    <property type="entry name" value="HDOD"/>
    <property type="match status" value="1"/>
</dbReference>
<organism evidence="2">
    <name type="scientific">Schlesneria paludicola</name>
    <dbReference type="NCBI Taxonomy" id="360056"/>
    <lineage>
        <taxon>Bacteria</taxon>
        <taxon>Pseudomonadati</taxon>
        <taxon>Planctomycetota</taxon>
        <taxon>Planctomycetia</taxon>
        <taxon>Planctomycetales</taxon>
        <taxon>Planctomycetaceae</taxon>
        <taxon>Schlesneria</taxon>
    </lineage>
</organism>
<accession>A0A7C2NVZ1</accession>
<dbReference type="PANTHER" id="PTHR33525:SF3">
    <property type="entry name" value="RIBONUCLEASE Y"/>
    <property type="match status" value="1"/>
</dbReference>
<evidence type="ECO:0000259" key="1">
    <source>
        <dbReference type="PROSITE" id="PS51833"/>
    </source>
</evidence>
<dbReference type="PANTHER" id="PTHR33525">
    <property type="match status" value="1"/>
</dbReference>
<dbReference type="Pfam" id="PF08668">
    <property type="entry name" value="HDOD"/>
    <property type="match status" value="1"/>
</dbReference>
<sequence length="308" mass="34276">MSCLAAPPVNWSEVKQKLIGKPEVRAMPPWVKLPSPPVALLHCMRKAQEPDVAPCELARIIERDAGLTCQILRRVNAAAEGFAQPARTIDEALVRLGVRRTAMYLLTEGMQQAMRSGSSKLLNLNNFAASNLERGLFARRLARHMGVDDELAFASALIADCLLPVVTNQASRTYLRFLEGQLTTAGSLVEFEKKEFGWTHPFTTATIFSSWGFPDELVCAVALHHCCGTLAENPLLRQTTAMVVAMAALLPEQINQEPDGLLRLQRLLERFPGFDLTETARLVEQDFQMAAPDMQNPFPLSRRLARRR</sequence>
<feature type="domain" description="HDOD" evidence="1">
    <location>
        <begin position="33"/>
        <end position="227"/>
    </location>
</feature>